<dbReference type="AlphaFoldDB" id="A0AAD9MVI5"/>
<dbReference type="Proteomes" id="UP001208570">
    <property type="component" value="Unassembled WGS sequence"/>
</dbReference>
<feature type="non-terminal residue" evidence="1">
    <location>
        <position position="1"/>
    </location>
</feature>
<organism evidence="1 2">
    <name type="scientific">Paralvinella palmiformis</name>
    <dbReference type="NCBI Taxonomy" id="53620"/>
    <lineage>
        <taxon>Eukaryota</taxon>
        <taxon>Metazoa</taxon>
        <taxon>Spiralia</taxon>
        <taxon>Lophotrochozoa</taxon>
        <taxon>Annelida</taxon>
        <taxon>Polychaeta</taxon>
        <taxon>Sedentaria</taxon>
        <taxon>Canalipalpata</taxon>
        <taxon>Terebellida</taxon>
        <taxon>Terebelliformia</taxon>
        <taxon>Alvinellidae</taxon>
        <taxon>Paralvinella</taxon>
    </lineage>
</organism>
<reference evidence="1" key="1">
    <citation type="journal article" date="2023" name="Mol. Biol. Evol.">
        <title>Third-Generation Sequencing Reveals the Adaptive Role of the Epigenome in Three Deep-Sea Polychaetes.</title>
        <authorList>
            <person name="Perez M."/>
            <person name="Aroh O."/>
            <person name="Sun Y."/>
            <person name="Lan Y."/>
            <person name="Juniper S.K."/>
            <person name="Young C.R."/>
            <person name="Angers B."/>
            <person name="Qian P.Y."/>
        </authorList>
    </citation>
    <scope>NUCLEOTIDE SEQUENCE</scope>
    <source>
        <strain evidence="1">P08H-3</strain>
    </source>
</reference>
<evidence type="ECO:0000313" key="2">
    <source>
        <dbReference type="Proteomes" id="UP001208570"/>
    </source>
</evidence>
<sequence length="63" mass="7218">HVTEFNTIILKNTPKGFDQPTFSESKHEEGAKKNKVQLEIMSRSITDLSEVMRKSLKATNDLR</sequence>
<accession>A0AAD9MVI5</accession>
<evidence type="ECO:0000313" key="1">
    <source>
        <dbReference type="EMBL" id="KAK2144534.1"/>
    </source>
</evidence>
<gene>
    <name evidence="1" type="ORF">LSH36_748g00022</name>
</gene>
<proteinExistence type="predicted"/>
<comment type="caution">
    <text evidence="1">The sequence shown here is derived from an EMBL/GenBank/DDBJ whole genome shotgun (WGS) entry which is preliminary data.</text>
</comment>
<dbReference type="EMBL" id="JAODUP010000748">
    <property type="protein sequence ID" value="KAK2144534.1"/>
    <property type="molecule type" value="Genomic_DNA"/>
</dbReference>
<name>A0AAD9MVI5_9ANNE</name>
<keyword evidence="2" id="KW-1185">Reference proteome</keyword>
<protein>
    <submittedName>
        <fullName evidence="1">Uncharacterized protein</fullName>
    </submittedName>
</protein>